<protein>
    <submittedName>
        <fullName evidence="1">Uncharacterized protein</fullName>
    </submittedName>
</protein>
<dbReference type="AlphaFoldDB" id="A0AAE0FPM2"/>
<keyword evidence="2" id="KW-1185">Reference proteome</keyword>
<proteinExistence type="predicted"/>
<evidence type="ECO:0000313" key="1">
    <source>
        <dbReference type="EMBL" id="KAK3263711.1"/>
    </source>
</evidence>
<organism evidence="1 2">
    <name type="scientific">Cymbomonas tetramitiformis</name>
    <dbReference type="NCBI Taxonomy" id="36881"/>
    <lineage>
        <taxon>Eukaryota</taxon>
        <taxon>Viridiplantae</taxon>
        <taxon>Chlorophyta</taxon>
        <taxon>Pyramimonadophyceae</taxon>
        <taxon>Pyramimonadales</taxon>
        <taxon>Pyramimonadaceae</taxon>
        <taxon>Cymbomonas</taxon>
    </lineage>
</organism>
<comment type="caution">
    <text evidence="1">The sequence shown here is derived from an EMBL/GenBank/DDBJ whole genome shotgun (WGS) entry which is preliminary data.</text>
</comment>
<dbReference type="Proteomes" id="UP001190700">
    <property type="component" value="Unassembled WGS sequence"/>
</dbReference>
<accession>A0AAE0FPM2</accession>
<reference evidence="1 2" key="1">
    <citation type="journal article" date="2015" name="Genome Biol. Evol.">
        <title>Comparative Genomics of a Bacterivorous Green Alga Reveals Evolutionary Causalities and Consequences of Phago-Mixotrophic Mode of Nutrition.</title>
        <authorList>
            <person name="Burns J.A."/>
            <person name="Paasch A."/>
            <person name="Narechania A."/>
            <person name="Kim E."/>
        </authorList>
    </citation>
    <scope>NUCLEOTIDE SEQUENCE [LARGE SCALE GENOMIC DNA]</scope>
    <source>
        <strain evidence="1 2">PLY_AMNH</strain>
    </source>
</reference>
<gene>
    <name evidence="1" type="ORF">CYMTET_27505</name>
</gene>
<evidence type="ECO:0000313" key="2">
    <source>
        <dbReference type="Proteomes" id="UP001190700"/>
    </source>
</evidence>
<dbReference type="EMBL" id="LGRX02015119">
    <property type="protein sequence ID" value="KAK3263711.1"/>
    <property type="molecule type" value="Genomic_DNA"/>
</dbReference>
<name>A0AAE0FPM2_9CHLO</name>
<sequence>MAAYSLSLGAVPERGAVWRGADDRQRRAPHHRLAGLRVDKLSEVRPIKTPPSNPPSPSISIVGQLLIHLYCTVRSINMTKELSTEEELEELSMPTAPQWSPLHLPSSENCMGISFFKPRPAFHSHVLRPARPYSALQLALLAAALCRAQHRTPMCDTSICDNVFALSSSSQVTLECTMHRKSIDP</sequence>